<dbReference type="eggNOG" id="KOG2619">
    <property type="taxonomic scope" value="Eukaryota"/>
</dbReference>
<evidence type="ECO:0000259" key="14">
    <source>
        <dbReference type="Pfam" id="PF17039"/>
    </source>
</evidence>
<dbReference type="InParanoid" id="B3SBB1"/>
<dbReference type="EC" id="2.4.1.-" evidence="12"/>
<evidence type="ECO:0000256" key="9">
    <source>
        <dbReference type="ARBA" id="ARBA00023034"/>
    </source>
</evidence>
<comment type="pathway">
    <text evidence="2">Protein modification; protein glycosylation.</text>
</comment>
<dbReference type="GeneID" id="6758776"/>
<gene>
    <name evidence="15" type="ORF">TRIADDRAFT_4073</name>
</gene>
<dbReference type="InterPro" id="IPR031481">
    <property type="entry name" value="Glyco_tran_10_N"/>
</dbReference>
<dbReference type="GO" id="GO:0000139">
    <property type="term" value="C:Golgi membrane"/>
    <property type="evidence" value="ECO:0007669"/>
    <property type="project" value="UniProtKB-SubCell"/>
</dbReference>
<dbReference type="SUPFAM" id="SSF53756">
    <property type="entry name" value="UDP-Glycosyltransferase/glycogen phosphorylase"/>
    <property type="match status" value="1"/>
</dbReference>
<dbReference type="OrthoDB" id="427096at2759"/>
<evidence type="ECO:0000256" key="12">
    <source>
        <dbReference type="RuleBase" id="RU003832"/>
    </source>
</evidence>
<dbReference type="Gene3D" id="3.40.50.11660">
    <property type="entry name" value="Glycosyl transferase family 10, C-terminal domain"/>
    <property type="match status" value="1"/>
</dbReference>
<dbReference type="AlphaFoldDB" id="B3SBB1"/>
<sequence>GQHHCRVVRDPSQYTKSAAVIFQNYRKEFSSFQYFPEMKLRPEQQLWIYHNRRSPVYNQQAHIKILRFHLAMFNLVMSHTHDADLIHHYGSITKGNFQQQFDPQRNYAQGKTKLMAYYSARCNHQTKTFLNNLRQFIPIDAYGPCGNITCPNGTQHCMEMIARKYKFLLIMEDSICRDYATQELYTRGLKYDIVPVVVGGANYEDPRTAPPYSLINVFNFASSYQLAKYLKQLDNDDTLYNHYFMWR</sequence>
<feature type="domain" description="Fucosyltransferase C-terminal" evidence="13">
    <location>
        <begin position="109"/>
        <end position="247"/>
    </location>
</feature>
<dbReference type="Pfam" id="PF17039">
    <property type="entry name" value="Glyco_tran_10_N"/>
    <property type="match status" value="1"/>
</dbReference>
<dbReference type="Pfam" id="PF00852">
    <property type="entry name" value="Glyco_transf_10"/>
    <property type="match status" value="1"/>
</dbReference>
<evidence type="ECO:0000259" key="13">
    <source>
        <dbReference type="Pfam" id="PF00852"/>
    </source>
</evidence>
<dbReference type="InterPro" id="IPR001503">
    <property type="entry name" value="Glyco_trans_10"/>
</dbReference>
<evidence type="ECO:0000256" key="5">
    <source>
        <dbReference type="ARBA" id="ARBA00022679"/>
    </source>
</evidence>
<feature type="non-terminal residue" evidence="15">
    <location>
        <position position="247"/>
    </location>
</feature>
<evidence type="ECO:0000256" key="3">
    <source>
        <dbReference type="ARBA" id="ARBA00008919"/>
    </source>
</evidence>
<feature type="non-terminal residue" evidence="15">
    <location>
        <position position="1"/>
    </location>
</feature>
<evidence type="ECO:0000256" key="2">
    <source>
        <dbReference type="ARBA" id="ARBA00004922"/>
    </source>
</evidence>
<dbReference type="KEGG" id="tad:TRIADDRAFT_4073"/>
<dbReference type="InterPro" id="IPR055270">
    <property type="entry name" value="Glyco_tran_10_C"/>
</dbReference>
<keyword evidence="4 12" id="KW-0328">Glycosyltransferase</keyword>
<evidence type="ECO:0000256" key="11">
    <source>
        <dbReference type="ARBA" id="ARBA00023180"/>
    </source>
</evidence>
<keyword evidence="10" id="KW-0472">Membrane</keyword>
<dbReference type="EMBL" id="DS985264">
    <property type="protein sequence ID" value="EDV19973.1"/>
    <property type="molecule type" value="Genomic_DNA"/>
</dbReference>
<comment type="similarity">
    <text evidence="3 12">Belongs to the glycosyltransferase 10 family.</text>
</comment>
<keyword evidence="11" id="KW-0325">Glycoprotein</keyword>
<proteinExistence type="inferred from homology"/>
<protein>
    <recommendedName>
        <fullName evidence="12">Fucosyltransferase</fullName>
        <ecNumber evidence="12">2.4.1.-</ecNumber>
    </recommendedName>
</protein>
<dbReference type="FunFam" id="3.40.50.11660:FF:000002">
    <property type="entry name" value="Alpha-(1,3)-fucosyltransferase"/>
    <property type="match status" value="1"/>
</dbReference>
<dbReference type="GO" id="GO:0046920">
    <property type="term" value="F:alpha-(1-&gt;3)-fucosyltransferase activity"/>
    <property type="evidence" value="ECO:0000318"/>
    <property type="project" value="GO_Central"/>
</dbReference>
<dbReference type="InterPro" id="IPR038577">
    <property type="entry name" value="GT10-like_C_sf"/>
</dbReference>
<evidence type="ECO:0000313" key="15">
    <source>
        <dbReference type="EMBL" id="EDV19973.1"/>
    </source>
</evidence>
<evidence type="ECO:0000256" key="10">
    <source>
        <dbReference type="ARBA" id="ARBA00023136"/>
    </source>
</evidence>
<dbReference type="PhylomeDB" id="B3SBB1"/>
<dbReference type="GO" id="GO:0032580">
    <property type="term" value="C:Golgi cisterna membrane"/>
    <property type="evidence" value="ECO:0007669"/>
    <property type="project" value="UniProtKB-SubCell"/>
</dbReference>
<dbReference type="Proteomes" id="UP000009022">
    <property type="component" value="Unassembled WGS sequence"/>
</dbReference>
<organism evidence="15 16">
    <name type="scientific">Trichoplax adhaerens</name>
    <name type="common">Trichoplax reptans</name>
    <dbReference type="NCBI Taxonomy" id="10228"/>
    <lineage>
        <taxon>Eukaryota</taxon>
        <taxon>Metazoa</taxon>
        <taxon>Placozoa</taxon>
        <taxon>Uniplacotomia</taxon>
        <taxon>Trichoplacea</taxon>
        <taxon>Trichoplacidae</taxon>
        <taxon>Trichoplax</taxon>
    </lineage>
</organism>
<dbReference type="PANTHER" id="PTHR48438">
    <property type="entry name" value="ALPHA-(1,3)-FUCOSYLTRANSFERASE C-RELATED"/>
    <property type="match status" value="1"/>
</dbReference>
<dbReference type="CTD" id="6758776"/>
<evidence type="ECO:0000256" key="4">
    <source>
        <dbReference type="ARBA" id="ARBA00022676"/>
    </source>
</evidence>
<dbReference type="RefSeq" id="XP_002117563.1">
    <property type="nucleotide sequence ID" value="XM_002117527.1"/>
</dbReference>
<evidence type="ECO:0000256" key="7">
    <source>
        <dbReference type="ARBA" id="ARBA00022968"/>
    </source>
</evidence>
<reference evidence="15 16" key="1">
    <citation type="journal article" date="2008" name="Nature">
        <title>The Trichoplax genome and the nature of placozoans.</title>
        <authorList>
            <person name="Srivastava M."/>
            <person name="Begovic E."/>
            <person name="Chapman J."/>
            <person name="Putnam N.H."/>
            <person name="Hellsten U."/>
            <person name="Kawashima T."/>
            <person name="Kuo A."/>
            <person name="Mitros T."/>
            <person name="Salamov A."/>
            <person name="Carpenter M.L."/>
            <person name="Signorovitch A.Y."/>
            <person name="Moreno M.A."/>
            <person name="Kamm K."/>
            <person name="Grimwood J."/>
            <person name="Schmutz J."/>
            <person name="Shapiro H."/>
            <person name="Grigoriev I.V."/>
            <person name="Buss L.W."/>
            <person name="Schierwater B."/>
            <person name="Dellaporta S.L."/>
            <person name="Rokhsar D.S."/>
        </authorList>
    </citation>
    <scope>NUCLEOTIDE SEQUENCE [LARGE SCALE GENOMIC DNA]</scope>
    <source>
        <strain evidence="15 16">Grell-BS-1999</strain>
    </source>
</reference>
<keyword evidence="6 12" id="KW-0812">Transmembrane</keyword>
<evidence type="ECO:0000313" key="16">
    <source>
        <dbReference type="Proteomes" id="UP000009022"/>
    </source>
</evidence>
<dbReference type="OMA" id="AYYSARC"/>
<accession>B3SBB1</accession>
<dbReference type="HOGENOM" id="CLU_032075_5_0_1"/>
<feature type="domain" description="Fucosyltransferase N-terminal" evidence="14">
    <location>
        <begin position="3"/>
        <end position="90"/>
    </location>
</feature>
<dbReference type="PANTHER" id="PTHR48438:SF1">
    <property type="entry name" value="ALPHA-(1,3)-FUCOSYLTRANSFERASE C-RELATED"/>
    <property type="match status" value="1"/>
</dbReference>
<evidence type="ECO:0000256" key="6">
    <source>
        <dbReference type="ARBA" id="ARBA00022692"/>
    </source>
</evidence>
<comment type="subcellular location">
    <subcellularLocation>
        <location evidence="1">Golgi apparatus membrane</location>
        <topology evidence="1">Single-pass type II membrane protein</topology>
    </subcellularLocation>
    <subcellularLocation>
        <location evidence="12">Golgi apparatus</location>
        <location evidence="12">Golgi stack membrane</location>
        <topology evidence="12">Single-pass type II membrane protein</topology>
    </subcellularLocation>
</comment>
<name>B3SBB1_TRIAD</name>
<keyword evidence="7" id="KW-0735">Signal-anchor</keyword>
<evidence type="ECO:0000256" key="8">
    <source>
        <dbReference type="ARBA" id="ARBA00022989"/>
    </source>
</evidence>
<keyword evidence="8" id="KW-1133">Transmembrane helix</keyword>
<keyword evidence="9 12" id="KW-0333">Golgi apparatus</keyword>
<dbReference type="UniPathway" id="UPA00378"/>
<keyword evidence="16" id="KW-1185">Reference proteome</keyword>
<evidence type="ECO:0000256" key="1">
    <source>
        <dbReference type="ARBA" id="ARBA00004323"/>
    </source>
</evidence>
<keyword evidence="5 12" id="KW-0808">Transferase</keyword>